<dbReference type="KEGG" id="ssun:H9Q77_13370"/>
<gene>
    <name evidence="2" type="ORF">H9Q77_13370</name>
</gene>
<name>A0A7G9FU23_9FIRM</name>
<dbReference type="RefSeq" id="WP_249325863.1">
    <property type="nucleotide sequence ID" value="NZ_CP060633.1"/>
</dbReference>
<sequence>MNGIVLELQKEAMDKKADIESLLRKSYVIARKLKLPEFQEWIQCEQEGYGKKEVPEYRMIQGQLKALNPVRGWIPVVMDSAVAESAFTKTKLQNSVSELYDLYQNAESSMLVMNLPAERNKHVAKCCGFNTQFRLEFGKNQIYSILSRVKNNILDWALTLEESGIVGRDYSFSEEEKKIAQEKTEITNYITNFWGTATDVQMQQGNVDSLQDK</sequence>
<reference evidence="2 3" key="1">
    <citation type="submission" date="2020-08" db="EMBL/GenBank/DDBJ databases">
        <authorList>
            <person name="Liu C."/>
            <person name="Sun Q."/>
        </authorList>
    </citation>
    <scope>NUCLEOTIDE SEQUENCE [LARGE SCALE GENOMIC DNA]</scope>
    <source>
        <strain evidence="2 3">NSJ-8</strain>
    </source>
</reference>
<dbReference type="Proteomes" id="UP000515981">
    <property type="component" value="Chromosome"/>
</dbReference>
<accession>A0A7G9FU23</accession>
<evidence type="ECO:0000313" key="3">
    <source>
        <dbReference type="Proteomes" id="UP000515981"/>
    </source>
</evidence>
<dbReference type="EMBL" id="CP060633">
    <property type="protein sequence ID" value="QNM02055.1"/>
    <property type="molecule type" value="Genomic_DNA"/>
</dbReference>
<evidence type="ECO:0000259" key="1">
    <source>
        <dbReference type="Pfam" id="PF18864"/>
    </source>
</evidence>
<keyword evidence="3" id="KW-1185">Reference proteome</keyword>
<dbReference type="Pfam" id="PF18864">
    <property type="entry name" value="AbiTii"/>
    <property type="match status" value="1"/>
</dbReference>
<organism evidence="2 3">
    <name type="scientific">Simiaoa sunii</name>
    <dbReference type="NCBI Taxonomy" id="2763672"/>
    <lineage>
        <taxon>Bacteria</taxon>
        <taxon>Bacillati</taxon>
        <taxon>Bacillota</taxon>
        <taxon>Clostridia</taxon>
        <taxon>Lachnospirales</taxon>
        <taxon>Lachnospiraceae</taxon>
        <taxon>Simiaoa</taxon>
    </lineage>
</organism>
<evidence type="ECO:0000313" key="2">
    <source>
        <dbReference type="EMBL" id="QNM02055.1"/>
    </source>
</evidence>
<dbReference type="AlphaFoldDB" id="A0A7G9FU23"/>
<feature type="domain" description="AbiTii" evidence="1">
    <location>
        <begin position="4"/>
        <end position="184"/>
    </location>
</feature>
<dbReference type="InterPro" id="IPR041304">
    <property type="entry name" value="AbiTii"/>
</dbReference>
<protein>
    <recommendedName>
        <fullName evidence="1">AbiTii domain-containing protein</fullName>
    </recommendedName>
</protein>
<proteinExistence type="predicted"/>